<evidence type="ECO:0000313" key="1">
    <source>
        <dbReference type="EMBL" id="PJE69048.1"/>
    </source>
</evidence>
<evidence type="ECO:0008006" key="3">
    <source>
        <dbReference type="Google" id="ProtNLM"/>
    </source>
</evidence>
<feature type="non-terminal residue" evidence="1">
    <location>
        <position position="1"/>
    </location>
</feature>
<organism evidence="1 2">
    <name type="scientific">Candidatus Shapirobacteria bacterium CG10_big_fil_rev_8_21_14_0_10_38_14</name>
    <dbReference type="NCBI Taxonomy" id="1974483"/>
    <lineage>
        <taxon>Bacteria</taxon>
        <taxon>Candidatus Shapironibacteriota</taxon>
    </lineage>
</organism>
<comment type="caution">
    <text evidence="1">The sequence shown here is derived from an EMBL/GenBank/DDBJ whole genome shotgun (WGS) entry which is preliminary data.</text>
</comment>
<dbReference type="EMBL" id="PFEL01000068">
    <property type="protein sequence ID" value="PJE69048.1"/>
    <property type="molecule type" value="Genomic_DNA"/>
</dbReference>
<protein>
    <recommendedName>
        <fullName evidence="3">ATP-grasp domain-containing protein</fullName>
    </recommendedName>
</protein>
<sequence length="95" mass="10931">TIEKDGNYFVYEINPRSPAWIYAPCLLGLNLPKLVTPSSDKRVSFIKKEGFFGREVKDFIRQDIQGYEDKIGFYSKGAAYKSKDLKYPSDLLLDL</sequence>
<dbReference type="Proteomes" id="UP000229500">
    <property type="component" value="Unassembled WGS sequence"/>
</dbReference>
<name>A0A2M8L5J1_9BACT</name>
<dbReference type="AlphaFoldDB" id="A0A2M8L5J1"/>
<gene>
    <name evidence="1" type="ORF">COU96_01890</name>
</gene>
<evidence type="ECO:0000313" key="2">
    <source>
        <dbReference type="Proteomes" id="UP000229500"/>
    </source>
</evidence>
<reference evidence="2" key="1">
    <citation type="submission" date="2017-09" db="EMBL/GenBank/DDBJ databases">
        <title>Depth-based differentiation of microbial function through sediment-hosted aquifers and enrichment of novel symbionts in the deep terrestrial subsurface.</title>
        <authorList>
            <person name="Probst A.J."/>
            <person name="Ladd B."/>
            <person name="Jarett J.K."/>
            <person name="Geller-Mcgrath D.E."/>
            <person name="Sieber C.M.K."/>
            <person name="Emerson J.B."/>
            <person name="Anantharaman K."/>
            <person name="Thomas B.C."/>
            <person name="Malmstrom R."/>
            <person name="Stieglmeier M."/>
            <person name="Klingl A."/>
            <person name="Woyke T."/>
            <person name="Ryan C.M."/>
            <person name="Banfield J.F."/>
        </authorList>
    </citation>
    <scope>NUCLEOTIDE SEQUENCE [LARGE SCALE GENOMIC DNA]</scope>
</reference>
<proteinExistence type="predicted"/>
<accession>A0A2M8L5J1</accession>